<dbReference type="InterPro" id="IPR050490">
    <property type="entry name" value="Bact_solute-bd_prot1"/>
</dbReference>
<dbReference type="AlphaFoldDB" id="A0A931BQ98"/>
<dbReference type="Gene3D" id="3.40.190.10">
    <property type="entry name" value="Periplasmic binding protein-like II"/>
    <property type="match status" value="2"/>
</dbReference>
<name>A0A931BQ98_9HYPH</name>
<comment type="subcellular location">
    <subcellularLocation>
        <location evidence="1">Periplasm</location>
    </subcellularLocation>
</comment>
<comment type="caution">
    <text evidence="4">The sequence shown here is derived from an EMBL/GenBank/DDBJ whole genome shotgun (WGS) entry which is preliminary data.</text>
</comment>
<dbReference type="EMBL" id="JADQDO010000014">
    <property type="protein sequence ID" value="MBF9235467.1"/>
    <property type="molecule type" value="Genomic_DNA"/>
</dbReference>
<dbReference type="InterPro" id="IPR006311">
    <property type="entry name" value="TAT_signal"/>
</dbReference>
<comment type="similarity">
    <text evidence="2">Belongs to the bacterial solute-binding protein 1 family.</text>
</comment>
<evidence type="ECO:0000256" key="1">
    <source>
        <dbReference type="ARBA" id="ARBA00004418"/>
    </source>
</evidence>
<protein>
    <submittedName>
        <fullName evidence="4">Extracellular solute-binding protein</fullName>
    </submittedName>
</protein>
<evidence type="ECO:0000256" key="3">
    <source>
        <dbReference type="ARBA" id="ARBA00022764"/>
    </source>
</evidence>
<organism evidence="4 5">
    <name type="scientific">Microvirga alba</name>
    <dbReference type="NCBI Taxonomy" id="2791025"/>
    <lineage>
        <taxon>Bacteria</taxon>
        <taxon>Pseudomonadati</taxon>
        <taxon>Pseudomonadota</taxon>
        <taxon>Alphaproteobacteria</taxon>
        <taxon>Hyphomicrobiales</taxon>
        <taxon>Methylobacteriaceae</taxon>
        <taxon>Microvirga</taxon>
    </lineage>
</organism>
<keyword evidence="3" id="KW-0574">Periplasm</keyword>
<dbReference type="InterPro" id="IPR006059">
    <property type="entry name" value="SBP"/>
</dbReference>
<dbReference type="Proteomes" id="UP000599312">
    <property type="component" value="Unassembled WGS sequence"/>
</dbReference>
<reference evidence="4" key="1">
    <citation type="submission" date="2020-11" db="EMBL/GenBank/DDBJ databases">
        <authorList>
            <person name="Kim M.K."/>
        </authorList>
    </citation>
    <scope>NUCLEOTIDE SEQUENCE</scope>
    <source>
        <strain evidence="4">BT350</strain>
    </source>
</reference>
<evidence type="ECO:0000256" key="2">
    <source>
        <dbReference type="ARBA" id="ARBA00008520"/>
    </source>
</evidence>
<dbReference type="PANTHER" id="PTHR43649:SF12">
    <property type="entry name" value="DIACETYLCHITOBIOSE BINDING PROTEIN DASA"/>
    <property type="match status" value="1"/>
</dbReference>
<proteinExistence type="inferred from homology"/>
<dbReference type="SUPFAM" id="SSF53850">
    <property type="entry name" value="Periplasmic binding protein-like II"/>
    <property type="match status" value="1"/>
</dbReference>
<dbReference type="PROSITE" id="PS51318">
    <property type="entry name" value="TAT"/>
    <property type="match status" value="1"/>
</dbReference>
<gene>
    <name evidence="4" type="ORF">I2H38_19065</name>
</gene>
<dbReference type="PANTHER" id="PTHR43649">
    <property type="entry name" value="ARABINOSE-BINDING PROTEIN-RELATED"/>
    <property type="match status" value="1"/>
</dbReference>
<keyword evidence="5" id="KW-1185">Reference proteome</keyword>
<evidence type="ECO:0000313" key="5">
    <source>
        <dbReference type="Proteomes" id="UP000599312"/>
    </source>
</evidence>
<accession>A0A931BQ98</accession>
<sequence>MVVTRRDILAGGLAAATLPAFGNLANAQGKQINVFAHRVLQNVSNGTKGGDVTQGFAKATDATVNWVTFETGPLHDRLFREASLGESTVDVAFILNTYATPRVASMFEPLDTYMAKDPIPDLGDVFPGLVKGVTLDNRLFAMPFRHASTGLHYNEEIFAERGIKGPPQTIEEFVEVAKKCTYTRADGTPVVGMILPGVAYPEVIALARAWDADFITPDMKVVANSPAMVAALTMIRDLYTAGAIPKNLTGMKAEDANTWMQNGRAAMAASSMSRYGLYNDPAKSQVAGKIKTTYFPVAAELKGKYEVAPTKVEFWSMAIPKNSKNKDLAWSFIKAMSSKEAALAAALNGNGPVRSSTYDDPRIKAELPYSEAERKVLKVSRVPLPAFDNAARAADFFKEEAEAAVLGMKTPQRAMDDLTTRVQKLIG</sequence>
<dbReference type="RefSeq" id="WP_196273462.1">
    <property type="nucleotide sequence ID" value="NZ_JADQDO010000014.1"/>
</dbReference>
<dbReference type="Pfam" id="PF01547">
    <property type="entry name" value="SBP_bac_1"/>
    <property type="match status" value="1"/>
</dbReference>
<evidence type="ECO:0000313" key="4">
    <source>
        <dbReference type="EMBL" id="MBF9235467.1"/>
    </source>
</evidence>
<dbReference type="GO" id="GO:0042597">
    <property type="term" value="C:periplasmic space"/>
    <property type="evidence" value="ECO:0007669"/>
    <property type="project" value="UniProtKB-SubCell"/>
</dbReference>